<reference evidence="1 2" key="2">
    <citation type="submission" date="2017-10" db="EMBL/GenBank/DDBJ databases">
        <title>Extensive intraspecific genome diversity in a model arbuscular mycorrhizal fungus.</title>
        <authorList>
            <person name="Chen E.C.H."/>
            <person name="Morin E."/>
            <person name="Baudet D."/>
            <person name="Noel J."/>
            <person name="Ndikumana S."/>
            <person name="Charron P."/>
            <person name="St-Onge C."/>
            <person name="Giorgi J."/>
            <person name="Grigoriev I.V."/>
            <person name="Roux C."/>
            <person name="Martin F.M."/>
            <person name="Corradi N."/>
        </authorList>
    </citation>
    <scope>NUCLEOTIDE SEQUENCE [LARGE SCALE GENOMIC DNA]</scope>
    <source>
        <strain evidence="1 2">C2</strain>
    </source>
</reference>
<gene>
    <name evidence="1" type="ORF">RhiirC2_862093</name>
</gene>
<evidence type="ECO:0000313" key="2">
    <source>
        <dbReference type="Proteomes" id="UP000233469"/>
    </source>
</evidence>
<dbReference type="EMBL" id="LLXL01000143">
    <property type="protein sequence ID" value="PKK77168.1"/>
    <property type="molecule type" value="Genomic_DNA"/>
</dbReference>
<dbReference type="VEuPathDB" id="FungiDB:RhiirA1_450574"/>
<dbReference type="Proteomes" id="UP000233469">
    <property type="component" value="Unassembled WGS sequence"/>
</dbReference>
<organism evidence="1 2">
    <name type="scientific">Rhizophagus irregularis</name>
    <dbReference type="NCBI Taxonomy" id="588596"/>
    <lineage>
        <taxon>Eukaryota</taxon>
        <taxon>Fungi</taxon>
        <taxon>Fungi incertae sedis</taxon>
        <taxon>Mucoromycota</taxon>
        <taxon>Glomeromycotina</taxon>
        <taxon>Glomeromycetes</taxon>
        <taxon>Glomerales</taxon>
        <taxon>Glomeraceae</taxon>
        <taxon>Rhizophagus</taxon>
    </lineage>
</organism>
<protein>
    <submittedName>
        <fullName evidence="1">Uncharacterized protein</fullName>
    </submittedName>
</protein>
<reference evidence="1 2" key="1">
    <citation type="submission" date="2016-04" db="EMBL/GenBank/DDBJ databases">
        <title>Genome analyses suggest a sexual origin of heterokaryosis in a supposedly ancient asexual fungus.</title>
        <authorList>
            <person name="Ropars J."/>
            <person name="Sedzielewska K."/>
            <person name="Noel J."/>
            <person name="Charron P."/>
            <person name="Farinelli L."/>
            <person name="Marton T."/>
            <person name="Kruger M."/>
            <person name="Pelin A."/>
            <person name="Brachmann A."/>
            <person name="Corradi N."/>
        </authorList>
    </citation>
    <scope>NUCLEOTIDE SEQUENCE [LARGE SCALE GENOMIC DNA]</scope>
    <source>
        <strain evidence="1 2">C2</strain>
    </source>
</reference>
<dbReference type="VEuPathDB" id="FungiDB:RhiirFUN_006802"/>
<dbReference type="VEuPathDB" id="FungiDB:FUN_004647"/>
<evidence type="ECO:0000313" key="1">
    <source>
        <dbReference type="EMBL" id="PKK77168.1"/>
    </source>
</evidence>
<accession>A0A2N1NTE3</accession>
<comment type="caution">
    <text evidence="1">The sequence shown here is derived from an EMBL/GenBank/DDBJ whole genome shotgun (WGS) entry which is preliminary data.</text>
</comment>
<name>A0A2N1NTE3_9GLOM</name>
<sequence>MQKNLKLIFILIIAIVGNLTFAKVPLKWRKGESFGVLQEGKGYVGILSNHSSLVERQAVCPIGNFECPAKNGCCPIGQTCASGDLCSDCGPNPVVCDNTHCCEPGFQCCKTVCCEIGQICDDDIGIV</sequence>
<dbReference type="AlphaFoldDB" id="A0A2N1NTE3"/>
<proteinExistence type="predicted"/>